<dbReference type="InterPro" id="IPR000836">
    <property type="entry name" value="PRTase_dom"/>
</dbReference>
<name>A0A7X5JAG9_9HYPH</name>
<keyword evidence="5" id="KW-1185">Reference proteome</keyword>
<evidence type="ECO:0000313" key="5">
    <source>
        <dbReference type="Proteomes" id="UP000586722"/>
    </source>
</evidence>
<comment type="similarity">
    <text evidence="1">Belongs to the ComF/GntX family.</text>
</comment>
<proteinExistence type="inferred from homology"/>
<dbReference type="AlphaFoldDB" id="A0A7X5JAG9"/>
<gene>
    <name evidence="4" type="ORF">GWI72_19780</name>
</gene>
<evidence type="ECO:0000256" key="1">
    <source>
        <dbReference type="ARBA" id="ARBA00008007"/>
    </source>
</evidence>
<dbReference type="PANTHER" id="PTHR47505:SF1">
    <property type="entry name" value="DNA UTILIZATION PROTEIN YHGH"/>
    <property type="match status" value="1"/>
</dbReference>
<dbReference type="Proteomes" id="UP000586722">
    <property type="component" value="Unassembled WGS sequence"/>
</dbReference>
<protein>
    <submittedName>
        <fullName evidence="4">ComF family protein</fullName>
    </submittedName>
</protein>
<dbReference type="SUPFAM" id="SSF53271">
    <property type="entry name" value="PRTase-like"/>
    <property type="match status" value="1"/>
</dbReference>
<dbReference type="InterPro" id="IPR029057">
    <property type="entry name" value="PRTase-like"/>
</dbReference>
<comment type="caution">
    <text evidence="4">The sequence shown here is derived from an EMBL/GenBank/DDBJ whole genome shotgun (WGS) entry which is preliminary data.</text>
</comment>
<reference evidence="5" key="1">
    <citation type="submission" date="2020-01" db="EMBL/GenBank/DDBJ databases">
        <authorList>
            <person name="Fang Y."/>
            <person name="Sun R."/>
            <person name="Nie L."/>
            <person name="He J."/>
            <person name="Hao L."/>
            <person name="Wang L."/>
            <person name="Su S."/>
            <person name="Lv E."/>
            <person name="Zhang Z."/>
            <person name="Xie R."/>
            <person name="Liu H."/>
        </authorList>
    </citation>
    <scope>NUCLEOTIDE SEQUENCE [LARGE SCALE GENOMIC DNA]</scope>
    <source>
        <strain evidence="5">XCT-53</strain>
    </source>
</reference>
<feature type="domain" description="Phosphoribosyltransferase" evidence="2">
    <location>
        <begin position="153"/>
        <end position="239"/>
    </location>
</feature>
<evidence type="ECO:0000313" key="4">
    <source>
        <dbReference type="EMBL" id="NBN80522.1"/>
    </source>
</evidence>
<dbReference type="PANTHER" id="PTHR47505">
    <property type="entry name" value="DNA UTILIZATION PROTEIN YHGH"/>
    <property type="match status" value="1"/>
</dbReference>
<dbReference type="CDD" id="cd06223">
    <property type="entry name" value="PRTases_typeI"/>
    <property type="match status" value="1"/>
</dbReference>
<evidence type="ECO:0000259" key="3">
    <source>
        <dbReference type="Pfam" id="PF18912"/>
    </source>
</evidence>
<dbReference type="InterPro" id="IPR044005">
    <property type="entry name" value="DZR_2"/>
</dbReference>
<sequence>MVLSGLRRTLVAGFDVLLPPRCPVCEAVTADNGSLCPECWTRMPFISAPWCARLGTPLSHDLGEGALSARAIAEPPLFDRARAATLYQGPARDLVLALKFGGRRDVAGVMGRLMAGNGREILTPETLLVPVPLHRFRLWQRRFNQAALLARAVGAASGVPVVLDALERRRRTRQQVGLTARERHANVRGAFAVPDAARPRLLGRPVVLVDDVLTTGSTLSACTRVLRQAGASRVDVLTFAIADPVTNEL</sequence>
<dbReference type="Pfam" id="PF00156">
    <property type="entry name" value="Pribosyltran"/>
    <property type="match status" value="1"/>
</dbReference>
<dbReference type="Gene3D" id="3.40.50.2020">
    <property type="match status" value="1"/>
</dbReference>
<feature type="domain" description="Double zinc ribbon" evidence="3">
    <location>
        <begin position="15"/>
        <end position="61"/>
    </location>
</feature>
<dbReference type="EMBL" id="JAABLQ010000004">
    <property type="protein sequence ID" value="NBN80522.1"/>
    <property type="molecule type" value="Genomic_DNA"/>
</dbReference>
<organism evidence="4 5">
    <name type="scientific">Pannonibacter tanglangensis</name>
    <dbReference type="NCBI Taxonomy" id="2750084"/>
    <lineage>
        <taxon>Bacteria</taxon>
        <taxon>Pseudomonadati</taxon>
        <taxon>Pseudomonadota</taxon>
        <taxon>Alphaproteobacteria</taxon>
        <taxon>Hyphomicrobiales</taxon>
        <taxon>Stappiaceae</taxon>
        <taxon>Pannonibacter</taxon>
    </lineage>
</organism>
<evidence type="ECO:0000259" key="2">
    <source>
        <dbReference type="Pfam" id="PF00156"/>
    </source>
</evidence>
<dbReference type="InterPro" id="IPR051910">
    <property type="entry name" value="ComF/GntX_DNA_util-trans"/>
</dbReference>
<dbReference type="Pfam" id="PF18912">
    <property type="entry name" value="DZR_2"/>
    <property type="match status" value="1"/>
</dbReference>
<accession>A0A7X5JAG9</accession>